<keyword evidence="2" id="KW-1185">Reference proteome</keyword>
<sequence length="143" mass="16488">MLENIHLKAFVAVDNSMLQQVHHEASVAVHEIMLEHLKALHRVYCVHFEASQYKTDMDKLERVQQKAIKIIRKQETEGQGEDLNIIFSYLTGGYREDGVRLFLEIYSGWTKGNRHQLLQGKLLSDTGKNKFHNDSGQIQEQGP</sequence>
<evidence type="ECO:0000313" key="2">
    <source>
        <dbReference type="Proteomes" id="UP001333110"/>
    </source>
</evidence>
<comment type="caution">
    <text evidence="1">The sequence shown here is derived from an EMBL/GenBank/DDBJ whole genome shotgun (WGS) entry which is preliminary data.</text>
</comment>
<dbReference type="EMBL" id="JAUNZN010000019">
    <property type="protein sequence ID" value="KAK4809989.1"/>
    <property type="molecule type" value="Genomic_DNA"/>
</dbReference>
<dbReference type="AlphaFoldDB" id="A0AAN7RK21"/>
<name>A0AAN7RK21_MYCAM</name>
<dbReference type="Proteomes" id="UP001333110">
    <property type="component" value="Unassembled WGS sequence"/>
</dbReference>
<evidence type="ECO:0000313" key="1">
    <source>
        <dbReference type="EMBL" id="KAK4809989.1"/>
    </source>
</evidence>
<proteinExistence type="predicted"/>
<reference evidence="1 2" key="1">
    <citation type="journal article" date="2023" name="J. Hered.">
        <title>Chromosome-level genome of the wood stork (Mycteria americana) provides insight into avian chromosome evolution.</title>
        <authorList>
            <person name="Flamio R. Jr."/>
            <person name="Ramstad K.M."/>
        </authorList>
    </citation>
    <scope>NUCLEOTIDE SEQUENCE [LARGE SCALE GENOMIC DNA]</scope>
    <source>
        <strain evidence="1">JAX WOST 10</strain>
    </source>
</reference>
<protein>
    <submittedName>
        <fullName evidence="1">Uncharacterized protein</fullName>
    </submittedName>
</protein>
<gene>
    <name evidence="1" type="ORF">QYF61_004441</name>
</gene>
<organism evidence="1 2">
    <name type="scientific">Mycteria americana</name>
    <name type="common">Wood stork</name>
    <dbReference type="NCBI Taxonomy" id="33587"/>
    <lineage>
        <taxon>Eukaryota</taxon>
        <taxon>Metazoa</taxon>
        <taxon>Chordata</taxon>
        <taxon>Craniata</taxon>
        <taxon>Vertebrata</taxon>
        <taxon>Euteleostomi</taxon>
        <taxon>Archelosauria</taxon>
        <taxon>Archosauria</taxon>
        <taxon>Dinosauria</taxon>
        <taxon>Saurischia</taxon>
        <taxon>Theropoda</taxon>
        <taxon>Coelurosauria</taxon>
        <taxon>Aves</taxon>
        <taxon>Neognathae</taxon>
        <taxon>Neoaves</taxon>
        <taxon>Aequornithes</taxon>
        <taxon>Ciconiiformes</taxon>
        <taxon>Ciconiidae</taxon>
        <taxon>Mycteria</taxon>
    </lineage>
</organism>
<accession>A0AAN7RK21</accession>